<accession>A0A6N7BZZ9</accession>
<dbReference type="EMBL" id="VZIZ01000007">
    <property type="protein sequence ID" value="KAF0569539.1"/>
    <property type="molecule type" value="Genomic_DNA"/>
</dbReference>
<gene>
    <name evidence="2" type="ORF">FQV37_2564</name>
</gene>
<evidence type="ECO:0000256" key="1">
    <source>
        <dbReference type="SAM" id="MobiDB-lite"/>
    </source>
</evidence>
<evidence type="ECO:0000313" key="3">
    <source>
        <dbReference type="Proteomes" id="UP000471465"/>
    </source>
</evidence>
<evidence type="ECO:0000313" key="2">
    <source>
        <dbReference type="EMBL" id="KAF0569539.1"/>
    </source>
</evidence>
<organism evidence="2 3">
    <name type="scientific">Psychrobacter nivimaris</name>
    <dbReference type="NCBI Taxonomy" id="281738"/>
    <lineage>
        <taxon>Bacteria</taxon>
        <taxon>Pseudomonadati</taxon>
        <taxon>Pseudomonadota</taxon>
        <taxon>Gammaproteobacteria</taxon>
        <taxon>Moraxellales</taxon>
        <taxon>Moraxellaceae</taxon>
        <taxon>Psychrobacter</taxon>
    </lineage>
</organism>
<proteinExistence type="predicted"/>
<feature type="compositionally biased region" description="Basic residues" evidence="1">
    <location>
        <begin position="93"/>
        <end position="107"/>
    </location>
</feature>
<protein>
    <submittedName>
        <fullName evidence="2">Uncharacterized protein</fullName>
    </submittedName>
</protein>
<dbReference type="AlphaFoldDB" id="A0A6N7BZZ9"/>
<dbReference type="RefSeq" id="WP_160021214.1">
    <property type="nucleotide sequence ID" value="NZ_VZIZ01000007.1"/>
</dbReference>
<feature type="region of interest" description="Disordered" evidence="1">
    <location>
        <begin position="84"/>
        <end position="107"/>
    </location>
</feature>
<dbReference type="Proteomes" id="UP000471465">
    <property type="component" value="Unassembled WGS sequence"/>
</dbReference>
<reference evidence="2 3" key="1">
    <citation type="submission" date="2019-09" db="EMBL/GenBank/DDBJ databases">
        <title>Draft genome sequence of Psychrobacter nivimaris LAMA 639, in search for biotechnological relevant genes.</title>
        <authorList>
            <person name="Lima A.O.S."/>
            <person name="Staloch B.E.K."/>
            <person name="Freitas R.C."/>
            <person name="Niero H."/>
            <person name="Silva M.A.C."/>
        </authorList>
    </citation>
    <scope>NUCLEOTIDE SEQUENCE [LARGE SCALE GENOMIC DNA]</scope>
    <source>
        <strain evidence="2 3">LAMA 639</strain>
    </source>
</reference>
<name>A0A6N7BZZ9_9GAMM</name>
<sequence length="107" mass="12730">MNFFQKIFAKKEIIRARRYDMACSEIDRWLASDPKAVMIIEHITNYVNDKNALRPDKLRMQLEAIEQEQDDLWVSRELNNERQRSDWNGCVPKSKKAPPKPPHNPHK</sequence>
<comment type="caution">
    <text evidence="2">The sequence shown here is derived from an EMBL/GenBank/DDBJ whole genome shotgun (WGS) entry which is preliminary data.</text>
</comment>
<keyword evidence="3" id="KW-1185">Reference proteome</keyword>